<protein>
    <submittedName>
        <fullName evidence="5">Short-chain dehydrogenase/reductase VdtF</fullName>
    </submittedName>
</protein>
<dbReference type="OrthoDB" id="2898618at2759"/>
<feature type="transmembrane region" description="Helical" evidence="4">
    <location>
        <begin position="12"/>
        <end position="33"/>
    </location>
</feature>
<evidence type="ECO:0000313" key="5">
    <source>
        <dbReference type="EMBL" id="KAF7195148.1"/>
    </source>
</evidence>
<dbReference type="InterPro" id="IPR002347">
    <property type="entry name" value="SDR_fam"/>
</dbReference>
<evidence type="ECO:0000256" key="3">
    <source>
        <dbReference type="ARBA" id="ARBA00023002"/>
    </source>
</evidence>
<reference evidence="5" key="1">
    <citation type="submission" date="2020-04" db="EMBL/GenBank/DDBJ databases">
        <title>Draft genome resource of the tomato pathogen Pseudocercospora fuligena.</title>
        <authorList>
            <person name="Zaccaron A."/>
        </authorList>
    </citation>
    <scope>NUCLEOTIDE SEQUENCE</scope>
    <source>
        <strain evidence="5">PF001</strain>
    </source>
</reference>
<comment type="caution">
    <text evidence="5">The sequence shown here is derived from an EMBL/GenBank/DDBJ whole genome shotgun (WGS) entry which is preliminary data.</text>
</comment>
<keyword evidence="6" id="KW-1185">Reference proteome</keyword>
<keyword evidence="2" id="KW-0521">NADP</keyword>
<evidence type="ECO:0000256" key="1">
    <source>
        <dbReference type="ARBA" id="ARBA00006484"/>
    </source>
</evidence>
<evidence type="ECO:0000256" key="4">
    <source>
        <dbReference type="SAM" id="Phobius"/>
    </source>
</evidence>
<evidence type="ECO:0000256" key="2">
    <source>
        <dbReference type="ARBA" id="ARBA00022857"/>
    </source>
</evidence>
<dbReference type="AlphaFoldDB" id="A0A8H6VJW0"/>
<gene>
    <name evidence="5" type="ORF">HII31_03616</name>
</gene>
<dbReference type="PANTHER" id="PTHR43618:SF18">
    <property type="entry name" value="SHORT CHAIN DEHYDROGENASE_REDUCTASE FAMILY (AFU_ORTHOLOGUE AFUA_5G12480)"/>
    <property type="match status" value="1"/>
</dbReference>
<dbReference type="CDD" id="cd05233">
    <property type="entry name" value="SDR_c"/>
    <property type="match status" value="1"/>
</dbReference>
<dbReference type="InterPro" id="IPR036291">
    <property type="entry name" value="NAD(P)-bd_dom_sf"/>
</dbReference>
<dbReference type="Pfam" id="PF13561">
    <property type="entry name" value="adh_short_C2"/>
    <property type="match status" value="1"/>
</dbReference>
<evidence type="ECO:0000313" key="6">
    <source>
        <dbReference type="Proteomes" id="UP000660729"/>
    </source>
</evidence>
<dbReference type="PANTHER" id="PTHR43618">
    <property type="entry name" value="7-ALPHA-HYDROXYSTEROID DEHYDROGENASE"/>
    <property type="match status" value="1"/>
</dbReference>
<organism evidence="5 6">
    <name type="scientific">Pseudocercospora fuligena</name>
    <dbReference type="NCBI Taxonomy" id="685502"/>
    <lineage>
        <taxon>Eukaryota</taxon>
        <taxon>Fungi</taxon>
        <taxon>Dikarya</taxon>
        <taxon>Ascomycota</taxon>
        <taxon>Pezizomycotina</taxon>
        <taxon>Dothideomycetes</taxon>
        <taxon>Dothideomycetidae</taxon>
        <taxon>Mycosphaerellales</taxon>
        <taxon>Mycosphaerellaceae</taxon>
        <taxon>Pseudocercospora</taxon>
    </lineage>
</organism>
<dbReference type="Proteomes" id="UP000660729">
    <property type="component" value="Unassembled WGS sequence"/>
</dbReference>
<dbReference type="InterPro" id="IPR052178">
    <property type="entry name" value="Sec_Metab_Biosynth_SDR"/>
</dbReference>
<keyword evidence="3" id="KW-0560">Oxidoreductase</keyword>
<dbReference type="GO" id="GO:0016491">
    <property type="term" value="F:oxidoreductase activity"/>
    <property type="evidence" value="ECO:0007669"/>
    <property type="project" value="UniProtKB-KW"/>
</dbReference>
<dbReference type="Gene3D" id="3.40.50.720">
    <property type="entry name" value="NAD(P)-binding Rossmann-like Domain"/>
    <property type="match status" value="1"/>
</dbReference>
<keyword evidence="4" id="KW-0472">Membrane</keyword>
<dbReference type="SUPFAM" id="SSF51735">
    <property type="entry name" value="NAD(P)-binding Rossmann-fold domains"/>
    <property type="match status" value="1"/>
</dbReference>
<dbReference type="Pfam" id="PF00106">
    <property type="entry name" value="adh_short"/>
    <property type="match status" value="1"/>
</dbReference>
<proteinExistence type="inferred from homology"/>
<keyword evidence="4" id="KW-0812">Transmembrane</keyword>
<keyword evidence="4" id="KW-1133">Transmembrane helix</keyword>
<name>A0A8H6VJW0_9PEZI</name>
<accession>A0A8H6VJW0</accession>
<comment type="similarity">
    <text evidence="1">Belongs to the short-chain dehydrogenases/reductases (SDR) family.</text>
</comment>
<sequence>MDPNTVDPSTLFSVKGMVVVITGGATGIGLMMTKAFANNGAAKVYIVGRRKEKLEEAARTASQVGNVVPIIGDVCSKASLMKVAERVKQEVGHVNLLCCNSGTCPPLIGVKSKDVSIGEFADRCLQLDPGDWNGEGSRRRMLLTSDAVRTTLKHVRDSFHLFADIPGTIEGFATNTTGVAFTSFAFLKLLHAGNSTSSIPSQILVTTSIAGYSRNPNSFGIYPLTKAATTHLIKGLSGTLAPYNIRVNGIAPGVFPTDLAAGLIAAMGVTKDGQDLSVTGTFPKEFIPATRAGSRADMAGTVLYMASQAGAYMNGCILVVDGGRITQLPGTY</sequence>
<dbReference type="PRINTS" id="PR00081">
    <property type="entry name" value="GDHRDH"/>
</dbReference>
<feature type="non-terminal residue" evidence="5">
    <location>
        <position position="1"/>
    </location>
</feature>
<dbReference type="EMBL" id="JABCIY010000043">
    <property type="protein sequence ID" value="KAF7195148.1"/>
    <property type="molecule type" value="Genomic_DNA"/>
</dbReference>